<comment type="caution">
    <text evidence="1">The sequence shown here is derived from an EMBL/GenBank/DDBJ whole genome shotgun (WGS) entry which is preliminary data.</text>
</comment>
<keyword evidence="2" id="KW-1185">Reference proteome</keyword>
<gene>
    <name evidence="1" type="ORF">PHMEG_00032285</name>
</gene>
<evidence type="ECO:0000313" key="1">
    <source>
        <dbReference type="EMBL" id="OWY97239.1"/>
    </source>
</evidence>
<dbReference type="Proteomes" id="UP000198211">
    <property type="component" value="Unassembled WGS sequence"/>
</dbReference>
<accession>A0A225UYG6</accession>
<protein>
    <recommendedName>
        <fullName evidence="3">PiggyBac transposable element-derived protein domain-containing protein</fullName>
    </recommendedName>
</protein>
<sequence>MYPFYTAVKLGLELLHRRIRMTFTVSWYLFTALANQLPALHCSEAYQGRDTTGPDFGGAPDAALQSPFCYKPRKYYKTLFLGLFDMGVANTFIVFRHHKKMNLRTFNKCSPRYHDFFDTLWEQLLAVDSRLQRPVKECQSPRCERLQQKPPPVAATSEHLDIDLKRIWIYKYFCNVARGRDKTWFSIWHGDWSNGKDIRALLNKHNLCDCPPVECIIGHCFSFCNVVQNF</sequence>
<dbReference type="AlphaFoldDB" id="A0A225UYG6"/>
<dbReference type="EMBL" id="NBNE01010693">
    <property type="protein sequence ID" value="OWY97239.1"/>
    <property type="molecule type" value="Genomic_DNA"/>
</dbReference>
<evidence type="ECO:0008006" key="3">
    <source>
        <dbReference type="Google" id="ProtNLM"/>
    </source>
</evidence>
<proteinExistence type="predicted"/>
<reference evidence="2" key="1">
    <citation type="submission" date="2017-03" db="EMBL/GenBank/DDBJ databases">
        <title>Phytopthora megakarya and P. palmivora, two closely related causual agents of cacao black pod achieved similar genome size and gene model numbers by different mechanisms.</title>
        <authorList>
            <person name="Ali S."/>
            <person name="Shao J."/>
            <person name="Larry D.J."/>
            <person name="Kronmiller B."/>
            <person name="Shen D."/>
            <person name="Strem M.D."/>
            <person name="Melnick R.L."/>
            <person name="Guiltinan M.J."/>
            <person name="Tyler B.M."/>
            <person name="Meinhardt L.W."/>
            <person name="Bailey B.A."/>
        </authorList>
    </citation>
    <scope>NUCLEOTIDE SEQUENCE [LARGE SCALE GENOMIC DNA]</scope>
    <source>
        <strain evidence="2">zdho120</strain>
    </source>
</reference>
<evidence type="ECO:0000313" key="2">
    <source>
        <dbReference type="Proteomes" id="UP000198211"/>
    </source>
</evidence>
<organism evidence="1 2">
    <name type="scientific">Phytophthora megakarya</name>
    <dbReference type="NCBI Taxonomy" id="4795"/>
    <lineage>
        <taxon>Eukaryota</taxon>
        <taxon>Sar</taxon>
        <taxon>Stramenopiles</taxon>
        <taxon>Oomycota</taxon>
        <taxon>Peronosporomycetes</taxon>
        <taxon>Peronosporales</taxon>
        <taxon>Peronosporaceae</taxon>
        <taxon>Phytophthora</taxon>
    </lineage>
</organism>
<name>A0A225UYG6_9STRA</name>